<dbReference type="RefSeq" id="WP_151562046.1">
    <property type="nucleotide sequence ID" value="NZ_WBMT01000009.1"/>
</dbReference>
<dbReference type="OrthoDB" id="4311344at2"/>
<keyword evidence="2" id="KW-1185">Reference proteome</keyword>
<protein>
    <submittedName>
        <fullName evidence="1">Uncharacterized protein</fullName>
    </submittedName>
</protein>
<dbReference type="Proteomes" id="UP000468735">
    <property type="component" value="Unassembled WGS sequence"/>
</dbReference>
<evidence type="ECO:0000313" key="2">
    <source>
        <dbReference type="Proteomes" id="UP000468735"/>
    </source>
</evidence>
<evidence type="ECO:0000313" key="1">
    <source>
        <dbReference type="EMBL" id="KAB2347323.1"/>
    </source>
</evidence>
<proteinExistence type="predicted"/>
<accession>A0A6H9YZ68</accession>
<dbReference type="AlphaFoldDB" id="A0A6H9YZ68"/>
<comment type="caution">
    <text evidence="1">The sequence shown here is derived from an EMBL/GenBank/DDBJ whole genome shotgun (WGS) entry which is preliminary data.</text>
</comment>
<organism evidence="1 2">
    <name type="scientific">Actinomadura rudentiformis</name>
    <dbReference type="NCBI Taxonomy" id="359158"/>
    <lineage>
        <taxon>Bacteria</taxon>
        <taxon>Bacillati</taxon>
        <taxon>Actinomycetota</taxon>
        <taxon>Actinomycetes</taxon>
        <taxon>Streptosporangiales</taxon>
        <taxon>Thermomonosporaceae</taxon>
        <taxon>Actinomadura</taxon>
    </lineage>
</organism>
<gene>
    <name evidence="1" type="ORF">F8566_20135</name>
</gene>
<sequence length="174" mass="20133">MTIETDWPYDAIQDDPLTALRIPVITSAYPRWAYIVAFDLDSIDGATERPDEREAAMLRSFLDQYIDYWYGDNWFRRQMLDRPFDIDGGANGVIFRKWGPDDWGFRRRSWQYGPTFVPEHPVIRGRCEGTKRARGPWTLEQVMDYAHTISGDGPSDAWLTWKAKHPDVFGGGAP</sequence>
<dbReference type="EMBL" id="WBMT01000009">
    <property type="protein sequence ID" value="KAB2347323.1"/>
    <property type="molecule type" value="Genomic_DNA"/>
</dbReference>
<name>A0A6H9YZ68_9ACTN</name>
<reference evidence="1 2" key="1">
    <citation type="submission" date="2019-09" db="EMBL/GenBank/DDBJ databases">
        <title>Actinomadura physcomitrii sp. nov., a novel actinomycete isolated from moss [Physcomitrium sphaericum (Ludw) Fuernr].</title>
        <authorList>
            <person name="Zhuang X."/>
            <person name="Liu C."/>
        </authorList>
    </citation>
    <scope>NUCLEOTIDE SEQUENCE [LARGE SCALE GENOMIC DNA]</scope>
    <source>
        <strain evidence="1 2">HMC1</strain>
    </source>
</reference>